<evidence type="ECO:0000313" key="2">
    <source>
        <dbReference type="EMBL" id="OLP73442.1"/>
    </source>
</evidence>
<evidence type="ECO:0000256" key="1">
    <source>
        <dbReference type="SAM" id="MobiDB-lite"/>
    </source>
</evidence>
<organism evidence="2 3">
    <name type="scientific">Symbiodinium microadriaticum</name>
    <name type="common">Dinoflagellate</name>
    <name type="synonym">Zooxanthella microadriatica</name>
    <dbReference type="NCBI Taxonomy" id="2951"/>
    <lineage>
        <taxon>Eukaryota</taxon>
        <taxon>Sar</taxon>
        <taxon>Alveolata</taxon>
        <taxon>Dinophyceae</taxon>
        <taxon>Suessiales</taxon>
        <taxon>Symbiodiniaceae</taxon>
        <taxon>Symbiodinium</taxon>
    </lineage>
</organism>
<feature type="compositionally biased region" description="Basic and acidic residues" evidence="1">
    <location>
        <begin position="30"/>
        <end position="52"/>
    </location>
</feature>
<sequence>PATGAAELRGLDGRPAASKSGYAHGGSSTECERCRSRHFQRPEPGQHQRKGEPASAEGGPRRCVWRLVPGCRCC</sequence>
<accession>A0A1Q9BRX7</accession>
<dbReference type="AlphaFoldDB" id="A0A1Q9BRX7"/>
<evidence type="ECO:0000313" key="3">
    <source>
        <dbReference type="Proteomes" id="UP000186817"/>
    </source>
</evidence>
<feature type="non-terminal residue" evidence="2">
    <location>
        <position position="1"/>
    </location>
</feature>
<gene>
    <name evidence="2" type="ORF">AK812_SmicGene47316</name>
</gene>
<protein>
    <submittedName>
        <fullName evidence="2">Uncharacterized protein</fullName>
    </submittedName>
</protein>
<keyword evidence="3" id="KW-1185">Reference proteome</keyword>
<dbReference type="Proteomes" id="UP000186817">
    <property type="component" value="Unassembled WGS sequence"/>
</dbReference>
<reference evidence="2 3" key="1">
    <citation type="submission" date="2016-02" db="EMBL/GenBank/DDBJ databases">
        <title>Genome analysis of coral dinoflagellate symbionts highlights evolutionary adaptations to a symbiotic lifestyle.</title>
        <authorList>
            <person name="Aranda M."/>
            <person name="Li Y."/>
            <person name="Liew Y.J."/>
            <person name="Baumgarten S."/>
            <person name="Simakov O."/>
            <person name="Wilson M."/>
            <person name="Piel J."/>
            <person name="Ashoor H."/>
            <person name="Bougouffa S."/>
            <person name="Bajic V.B."/>
            <person name="Ryu T."/>
            <person name="Ravasi T."/>
            <person name="Bayer T."/>
            <person name="Micklem G."/>
            <person name="Kim H."/>
            <person name="Bhak J."/>
            <person name="Lajeunesse T.C."/>
            <person name="Voolstra C.R."/>
        </authorList>
    </citation>
    <scope>NUCLEOTIDE SEQUENCE [LARGE SCALE GENOMIC DNA]</scope>
    <source>
        <strain evidence="2 3">CCMP2467</strain>
    </source>
</reference>
<comment type="caution">
    <text evidence="2">The sequence shown here is derived from an EMBL/GenBank/DDBJ whole genome shotgun (WGS) entry which is preliminary data.</text>
</comment>
<feature type="region of interest" description="Disordered" evidence="1">
    <location>
        <begin position="1"/>
        <end position="60"/>
    </location>
</feature>
<name>A0A1Q9BRX7_SYMMI</name>
<dbReference type="OrthoDB" id="10370524at2759"/>
<proteinExistence type="predicted"/>
<dbReference type="EMBL" id="LSRX01005470">
    <property type="protein sequence ID" value="OLP73442.1"/>
    <property type="molecule type" value="Genomic_DNA"/>
</dbReference>